<keyword evidence="1" id="KW-0472">Membrane</keyword>
<keyword evidence="1" id="KW-0812">Transmembrane</keyword>
<dbReference type="RefSeq" id="WP_116428934.1">
    <property type="nucleotide sequence ID" value="NZ_BGZL01000024.1"/>
</dbReference>
<comment type="caution">
    <text evidence="2">The sequence shown here is derived from an EMBL/GenBank/DDBJ whole genome shotgun (WGS) entry which is preliminary data.</text>
</comment>
<dbReference type="AlphaFoldDB" id="A0A388T6S6"/>
<organism evidence="2 3">
    <name type="scientific">Streptomyces spongiicola</name>
    <dbReference type="NCBI Taxonomy" id="1690221"/>
    <lineage>
        <taxon>Bacteria</taxon>
        <taxon>Bacillati</taxon>
        <taxon>Actinomycetota</taxon>
        <taxon>Actinomycetes</taxon>
        <taxon>Kitasatosporales</taxon>
        <taxon>Streptomycetaceae</taxon>
        <taxon>Streptomyces</taxon>
    </lineage>
</organism>
<keyword evidence="1" id="KW-1133">Transmembrane helix</keyword>
<dbReference type="Proteomes" id="UP000265354">
    <property type="component" value="Unassembled WGS sequence"/>
</dbReference>
<proteinExistence type="predicted"/>
<evidence type="ECO:0000313" key="2">
    <source>
        <dbReference type="EMBL" id="GBQ03934.1"/>
    </source>
</evidence>
<gene>
    <name evidence="2" type="ORF">SSP531S_54130</name>
</gene>
<reference evidence="2 3" key="1">
    <citation type="submission" date="2018-07" db="EMBL/GenBank/DDBJ databases">
        <title>Whole Genome Shotgun Sequence of Streptomyces spongiicola strain 531S.</title>
        <authorList>
            <person name="Dohra H."/>
            <person name="Kodani S."/>
        </authorList>
    </citation>
    <scope>NUCLEOTIDE SEQUENCE [LARGE SCALE GENOMIC DNA]</scope>
    <source>
        <strain evidence="2 3">531S</strain>
    </source>
</reference>
<accession>A0A388T6S6</accession>
<dbReference type="EMBL" id="BGZL01000024">
    <property type="protein sequence ID" value="GBQ03934.1"/>
    <property type="molecule type" value="Genomic_DNA"/>
</dbReference>
<evidence type="ECO:0000256" key="1">
    <source>
        <dbReference type="SAM" id="Phobius"/>
    </source>
</evidence>
<name>A0A388T6S6_9ACTN</name>
<feature type="transmembrane region" description="Helical" evidence="1">
    <location>
        <begin position="81"/>
        <end position="106"/>
    </location>
</feature>
<protein>
    <submittedName>
        <fullName evidence="2">Uncharacterized protein</fullName>
    </submittedName>
</protein>
<evidence type="ECO:0000313" key="3">
    <source>
        <dbReference type="Proteomes" id="UP000265354"/>
    </source>
</evidence>
<sequence length="196" mass="22311">MRRRRQCPAVPAALVGSQGWRCQRLVDHDGPHKASYSDRSTMHYSWEGGATSIFGYQTLPGTVRFQSPFWTPQRRYRAGEWTVNVLIALTLWWCWSGAAAAVFLVLELFRSIRRAHFVDVGRFTAGVYLVRRDNYPAFFAIGFARYGPEANAKRSSLQVVVGRLPLIVCALLPRGEWADLQHRAAEREALRKDSAR</sequence>